<evidence type="ECO:0000256" key="9">
    <source>
        <dbReference type="ARBA" id="ARBA00023014"/>
    </source>
</evidence>
<evidence type="ECO:0000256" key="6">
    <source>
        <dbReference type="ARBA" id="ARBA00022643"/>
    </source>
</evidence>
<dbReference type="InterPro" id="IPR011538">
    <property type="entry name" value="Nuo51_FMN-bd"/>
</dbReference>
<evidence type="ECO:0000313" key="15">
    <source>
        <dbReference type="Proteomes" id="UP000001937"/>
    </source>
</evidence>
<dbReference type="EMBL" id="CP000249">
    <property type="protein sequence ID" value="ABD11949.1"/>
    <property type="molecule type" value="Genomic_DNA"/>
</dbReference>
<evidence type="ECO:0000256" key="7">
    <source>
        <dbReference type="ARBA" id="ARBA00022723"/>
    </source>
</evidence>
<evidence type="ECO:0000256" key="5">
    <source>
        <dbReference type="ARBA" id="ARBA00022630"/>
    </source>
</evidence>
<evidence type="ECO:0000259" key="13">
    <source>
        <dbReference type="Pfam" id="PF10589"/>
    </source>
</evidence>
<keyword evidence="14" id="KW-0560">Oxidoreductase</keyword>
<evidence type="ECO:0000256" key="10">
    <source>
        <dbReference type="SAM" id="MobiDB-lite"/>
    </source>
</evidence>
<comment type="cofactor">
    <cofactor evidence="1">
        <name>FMN</name>
        <dbReference type="ChEBI" id="CHEBI:58210"/>
    </cofactor>
</comment>
<dbReference type="SUPFAM" id="SSF142019">
    <property type="entry name" value="Nqo1 FMN-binding domain-like"/>
    <property type="match status" value="2"/>
</dbReference>
<dbReference type="GO" id="GO:0051539">
    <property type="term" value="F:4 iron, 4 sulfur cluster binding"/>
    <property type="evidence" value="ECO:0007669"/>
    <property type="project" value="UniProtKB-KW"/>
</dbReference>
<keyword evidence="9" id="KW-0411">Iron-sulfur</keyword>
<comment type="cofactor">
    <cofactor evidence="2">
        <name>[4Fe-4S] cluster</name>
        <dbReference type="ChEBI" id="CHEBI:49883"/>
    </cofactor>
</comment>
<dbReference type="Gene3D" id="3.40.50.11540">
    <property type="entry name" value="NADH-ubiquinone oxidoreductase 51kDa subunit"/>
    <property type="match status" value="1"/>
</dbReference>
<feature type="compositionally biased region" description="Polar residues" evidence="10">
    <location>
        <begin position="13"/>
        <end position="25"/>
    </location>
</feature>
<comment type="similarity">
    <text evidence="3">Belongs to the complex I 51 kDa subunit family.</text>
</comment>
<evidence type="ECO:0000256" key="8">
    <source>
        <dbReference type="ARBA" id="ARBA00023004"/>
    </source>
</evidence>
<dbReference type="RefSeq" id="WP_011436984.1">
    <property type="nucleotide sequence ID" value="NC_007777.1"/>
</dbReference>
<keyword evidence="4" id="KW-0004">4Fe-4S</keyword>
<dbReference type="Pfam" id="PF01512">
    <property type="entry name" value="Complex1_51K"/>
    <property type="match status" value="1"/>
</dbReference>
<dbReference type="GO" id="GO:0045333">
    <property type="term" value="P:cellular respiration"/>
    <property type="evidence" value="ECO:0007669"/>
    <property type="project" value="TreeGrafter"/>
</dbReference>
<dbReference type="InterPro" id="IPR037207">
    <property type="entry name" value="Nuop51_4Fe4S-bd_sf"/>
</dbReference>
<proteinExistence type="inferred from homology"/>
<name>Q2J9U3_FRACC</name>
<dbReference type="InterPro" id="IPR019554">
    <property type="entry name" value="Soluble_ligand-bd"/>
</dbReference>
<feature type="domain" description="NADH-ubiquinone oxidoreductase 51kDa subunit iron-sulphur binding" evidence="13">
    <location>
        <begin position="406"/>
        <end position="498"/>
    </location>
</feature>
<reference evidence="14 15" key="1">
    <citation type="journal article" date="2007" name="Genome Res.">
        <title>Genome characteristics of facultatively symbiotic Frankia sp. strains reflect host range and host plant biogeography.</title>
        <authorList>
            <person name="Normand P."/>
            <person name="Lapierre P."/>
            <person name="Tisa L.S."/>
            <person name="Gogarten J.P."/>
            <person name="Alloisio N."/>
            <person name="Bagnarol E."/>
            <person name="Bassi C.A."/>
            <person name="Berry A.M."/>
            <person name="Bickhart D.M."/>
            <person name="Choisne N."/>
            <person name="Couloux A."/>
            <person name="Cournoyer B."/>
            <person name="Cruveiller S."/>
            <person name="Daubin V."/>
            <person name="Demange N."/>
            <person name="Francino M.P."/>
            <person name="Goltsman E."/>
            <person name="Huang Y."/>
            <person name="Kopp O.R."/>
            <person name="Labarre L."/>
            <person name="Lapidus A."/>
            <person name="Lavire C."/>
            <person name="Marechal J."/>
            <person name="Martinez M."/>
            <person name="Mastronunzio J.E."/>
            <person name="Mullin B.C."/>
            <person name="Niemann J."/>
            <person name="Pujic P."/>
            <person name="Rawnsley T."/>
            <person name="Rouy Z."/>
            <person name="Schenowitz C."/>
            <person name="Sellstedt A."/>
            <person name="Tavares F."/>
            <person name="Tomkins J.P."/>
            <person name="Vallenet D."/>
            <person name="Valverde C."/>
            <person name="Wall L.G."/>
            <person name="Wang Y."/>
            <person name="Medigue C."/>
            <person name="Benson D.R."/>
        </authorList>
    </citation>
    <scope>NUCLEOTIDE SEQUENCE [LARGE SCALE GENOMIC DNA]</scope>
    <source>
        <strain evidence="15">DSM 45818 / CECT 9043 / CcI3</strain>
    </source>
</reference>
<evidence type="ECO:0000259" key="12">
    <source>
        <dbReference type="Pfam" id="PF10531"/>
    </source>
</evidence>
<feature type="domain" description="NADH-ubiquinone oxidoreductase 51kDa subunit FMN-binding" evidence="11">
    <location>
        <begin position="159"/>
        <end position="293"/>
    </location>
</feature>
<dbReference type="eggNOG" id="COG1894">
    <property type="taxonomic scope" value="Bacteria"/>
</dbReference>
<dbReference type="PANTHER" id="PTHR11780">
    <property type="entry name" value="NADH-UBIQUINONE OXIDOREDUCTASE FLAVOPROTEIN 1 NDUFV1"/>
    <property type="match status" value="1"/>
</dbReference>
<dbReference type="Gene3D" id="1.20.1440.230">
    <property type="entry name" value="NADH-ubiquinone oxidoreductase 51kDa subunit, iron-sulphur binding domain"/>
    <property type="match status" value="1"/>
</dbReference>
<keyword evidence="8" id="KW-0408">Iron</keyword>
<dbReference type="Pfam" id="PF10589">
    <property type="entry name" value="NADH_4Fe-4S"/>
    <property type="match status" value="1"/>
</dbReference>
<evidence type="ECO:0000256" key="4">
    <source>
        <dbReference type="ARBA" id="ARBA00022485"/>
    </source>
</evidence>
<sequence length="510" mass="51316">MTIRAATGAAQPSIPTGTSIATGTSDVGRAGSPEAQPGWGREPWPAAMHAVRPAAGAGGLPAHHVPAGRLLTAAASDLAAHDRQCGPLPWRGGPGRLLPEIHDSGLTGRGGAAFPTWRKLAASAEGTCLDGSHSGSAHRGSTHRGSQHRNAGHRADRYRSSAHPVVVANAAEGEPESAKDVTLLTVAPHLVLDGLQLAAEAVGADDAFVYLKPGPAVTAVRRALAQRRAAGWDRFTVQIREAPETFVAGEASAVIAALEGGAARPRAHWQPLAEAGFHGRPTLVQNAETLAHLALIARWGASWFRSVGTAEEPGTFLATVTGAVAAPGVVEVPFGTPLGTLAQLAGGFTEQVGAFRVGGYSGAWLPGGPGATIAMSRAALAPWGAAPGTGVVAVLPARGCGLVETARIVGYLAAQNAGQCGPCVSGLPQLADAVAGMARTDGGSGGPVQGAGDPGQSAIRALRLAALVAGRGACHHPDGAARLVHSALRTFVDDIRAHAEGRCLGSACAS</sequence>
<keyword evidence="15" id="KW-1185">Reference proteome</keyword>
<feature type="region of interest" description="Disordered" evidence="10">
    <location>
        <begin position="1"/>
        <end position="44"/>
    </location>
</feature>
<evidence type="ECO:0000256" key="1">
    <source>
        <dbReference type="ARBA" id="ARBA00001917"/>
    </source>
</evidence>
<gene>
    <name evidence="14" type="ordered locus">Francci3_2587</name>
</gene>
<dbReference type="HOGENOM" id="CLU_014881_0_0_11"/>
<protein>
    <submittedName>
        <fullName evidence="14">NADH dehydrogenase subunit F</fullName>
        <ecNumber evidence="14">1.6.5.3</ecNumber>
    </submittedName>
</protein>
<dbReference type="PhylomeDB" id="Q2J9U3"/>
<evidence type="ECO:0000256" key="2">
    <source>
        <dbReference type="ARBA" id="ARBA00001966"/>
    </source>
</evidence>
<dbReference type="Pfam" id="PF10531">
    <property type="entry name" value="SLBB"/>
    <property type="match status" value="1"/>
</dbReference>
<dbReference type="PANTHER" id="PTHR11780:SF10">
    <property type="entry name" value="NADH DEHYDROGENASE [UBIQUINONE] FLAVOPROTEIN 1, MITOCHONDRIAL"/>
    <property type="match status" value="1"/>
</dbReference>
<dbReference type="SUPFAM" id="SSF140490">
    <property type="entry name" value="Nqo1C-terminal domain-like"/>
    <property type="match status" value="1"/>
</dbReference>
<feature type="domain" description="Soluble ligand binding" evidence="12">
    <location>
        <begin position="318"/>
        <end position="354"/>
    </location>
</feature>
<dbReference type="InterPro" id="IPR050837">
    <property type="entry name" value="ComplexI_51kDa_subunit"/>
</dbReference>
<dbReference type="SUPFAM" id="SSF142984">
    <property type="entry name" value="Nqo1 middle domain-like"/>
    <property type="match status" value="1"/>
</dbReference>
<dbReference type="AlphaFoldDB" id="Q2J9U3"/>
<keyword evidence="5" id="KW-0285">Flavoprotein</keyword>
<evidence type="ECO:0000259" key="11">
    <source>
        <dbReference type="Pfam" id="PF01512"/>
    </source>
</evidence>
<dbReference type="InterPro" id="IPR019575">
    <property type="entry name" value="Nuop51_4Fe4S-bd"/>
</dbReference>
<dbReference type="STRING" id="106370.Francci3_2587"/>
<feature type="region of interest" description="Disordered" evidence="10">
    <location>
        <begin position="128"/>
        <end position="160"/>
    </location>
</feature>
<evidence type="ECO:0000256" key="3">
    <source>
        <dbReference type="ARBA" id="ARBA00007523"/>
    </source>
</evidence>
<dbReference type="Proteomes" id="UP000001937">
    <property type="component" value="Chromosome"/>
</dbReference>
<dbReference type="InterPro" id="IPR037225">
    <property type="entry name" value="Nuo51_FMN-bd_sf"/>
</dbReference>
<dbReference type="EC" id="1.6.5.3" evidence="14"/>
<accession>Q2J9U3</accession>
<dbReference type="GO" id="GO:0046872">
    <property type="term" value="F:metal ion binding"/>
    <property type="evidence" value="ECO:0007669"/>
    <property type="project" value="UniProtKB-KW"/>
</dbReference>
<keyword evidence="7" id="KW-0479">Metal-binding</keyword>
<dbReference type="GO" id="GO:0003954">
    <property type="term" value="F:NADH dehydrogenase activity"/>
    <property type="evidence" value="ECO:0007669"/>
    <property type="project" value="TreeGrafter"/>
</dbReference>
<feature type="compositionally biased region" description="Basic residues" evidence="10">
    <location>
        <begin position="140"/>
        <end position="152"/>
    </location>
</feature>
<keyword evidence="6" id="KW-0288">FMN</keyword>
<dbReference type="KEGG" id="fra:Francci3_2587"/>
<organism evidence="14 15">
    <name type="scientific">Frankia casuarinae (strain DSM 45818 / CECT 9043 / HFP020203 / CcI3)</name>
    <dbReference type="NCBI Taxonomy" id="106370"/>
    <lineage>
        <taxon>Bacteria</taxon>
        <taxon>Bacillati</taxon>
        <taxon>Actinomycetota</taxon>
        <taxon>Actinomycetes</taxon>
        <taxon>Frankiales</taxon>
        <taxon>Frankiaceae</taxon>
        <taxon>Frankia</taxon>
    </lineage>
</organism>
<evidence type="ECO:0000313" key="14">
    <source>
        <dbReference type="EMBL" id="ABD11949.1"/>
    </source>
</evidence>
<dbReference type="Gene3D" id="3.10.20.600">
    <property type="match status" value="1"/>
</dbReference>